<dbReference type="InterPro" id="IPR031750">
    <property type="entry name" value="DUF4734"/>
</dbReference>
<proteinExistence type="predicted"/>
<feature type="compositionally biased region" description="Basic and acidic residues" evidence="1">
    <location>
        <begin position="52"/>
        <end position="66"/>
    </location>
</feature>
<evidence type="ECO:0000256" key="1">
    <source>
        <dbReference type="SAM" id="MobiDB-lite"/>
    </source>
</evidence>
<dbReference type="InterPro" id="IPR011333">
    <property type="entry name" value="SKP1/BTB/POZ_sf"/>
</dbReference>
<dbReference type="KEGG" id="dya:Dyak_GE17529"/>
<sequence>MSEIFKNHIKDKDRGNPNEGTTNKENPNKEKPYEENLTEISPSDEPCNEDPPNEKTSAEDTMESKSEQTNASDSESSEVTEDTENNELYKLPFETPFLLEKPFDLRVGNFDRILDKLRTSSTAICYPKISFKELAIRVDPDETIAHGLDKLWAKAKGPRRQATGEALLTMFQKNLRPGLIVVVEDKQFRCHAMVLQVLSSFFRQPELALSEIYHLPSSMVSARAFVAMYRWGLETADTMSSTLLMQVFRAATFFDCQELINNCWTGINEGTRTPDRAFCTYLQGNLMGMRLVENLLERMSTLFLQFAASKEYLYLEADTVQRLLGLSSLAVNSEMEVFLAAIYWLNHKWPQRIKYSYLMMDAIRFDWLPYTFLMSLLKKINSGPPVLKMLSRTPFVSKKAYKAIRVMRGSRKKLQGRGGQTDRIWIYDRRALHHHTVECRRVQFVGYDTFVRYLEFLQTAGNNHWLSFRTIDDPEIRCCPLHRRY</sequence>
<dbReference type="eggNOG" id="ENOG502TB5E">
    <property type="taxonomic scope" value="Eukaryota"/>
</dbReference>
<dbReference type="OrthoDB" id="6350321at2759"/>
<protein>
    <recommendedName>
        <fullName evidence="2">BACK domain-containing protein</fullName>
    </recommendedName>
</protein>
<dbReference type="Proteomes" id="UP000002282">
    <property type="component" value="Chromosome X"/>
</dbReference>
<evidence type="ECO:0000313" key="4">
    <source>
        <dbReference type="Proteomes" id="UP000002282"/>
    </source>
</evidence>
<dbReference type="PANTHER" id="PTHR22667">
    <property type="entry name" value="AT01380P-RELATED"/>
    <property type="match status" value="1"/>
</dbReference>
<dbReference type="SUPFAM" id="SSF54695">
    <property type="entry name" value="POZ domain"/>
    <property type="match status" value="1"/>
</dbReference>
<name>B4Q129_DROYA</name>
<keyword evidence="4" id="KW-1185">Reference proteome</keyword>
<reference evidence="3 4" key="1">
    <citation type="journal article" date="2007" name="Nature">
        <title>Evolution of genes and genomes on the Drosophila phylogeny.</title>
        <authorList>
            <consortium name="Drosophila 12 Genomes Consortium"/>
            <person name="Clark A.G."/>
            <person name="Eisen M.B."/>
            <person name="Smith D.R."/>
            <person name="Bergman C.M."/>
            <person name="Oliver B."/>
            <person name="Markow T.A."/>
            <person name="Kaufman T.C."/>
            <person name="Kellis M."/>
            <person name="Gelbart W."/>
            <person name="Iyer V.N."/>
            <person name="Pollard D.A."/>
            <person name="Sackton T.B."/>
            <person name="Larracuente A.M."/>
            <person name="Singh N.D."/>
            <person name="Abad J.P."/>
            <person name="Abt D.N."/>
            <person name="Adryan B."/>
            <person name="Aguade M."/>
            <person name="Akashi H."/>
            <person name="Anderson W.W."/>
            <person name="Aquadro C.F."/>
            <person name="Ardell D.H."/>
            <person name="Arguello R."/>
            <person name="Artieri C.G."/>
            <person name="Barbash D.A."/>
            <person name="Barker D."/>
            <person name="Barsanti P."/>
            <person name="Batterham P."/>
            <person name="Batzoglou S."/>
            <person name="Begun D."/>
            <person name="Bhutkar A."/>
            <person name="Blanco E."/>
            <person name="Bosak S.A."/>
            <person name="Bradley R.K."/>
            <person name="Brand A.D."/>
            <person name="Brent M.R."/>
            <person name="Brooks A.N."/>
            <person name="Brown R.H."/>
            <person name="Butlin R.K."/>
            <person name="Caggese C."/>
            <person name="Calvi B.R."/>
            <person name="Bernardo de Carvalho A."/>
            <person name="Caspi A."/>
            <person name="Castrezana S."/>
            <person name="Celniker S.E."/>
            <person name="Chang J.L."/>
            <person name="Chapple C."/>
            <person name="Chatterji S."/>
            <person name="Chinwalla A."/>
            <person name="Civetta A."/>
            <person name="Clifton S.W."/>
            <person name="Comeron J.M."/>
            <person name="Costello J.C."/>
            <person name="Coyne J.A."/>
            <person name="Daub J."/>
            <person name="David R.G."/>
            <person name="Delcher A.L."/>
            <person name="Delehaunty K."/>
            <person name="Do C.B."/>
            <person name="Ebling H."/>
            <person name="Edwards K."/>
            <person name="Eickbush T."/>
            <person name="Evans J.D."/>
            <person name="Filipski A."/>
            <person name="Findeiss S."/>
            <person name="Freyhult E."/>
            <person name="Fulton L."/>
            <person name="Fulton R."/>
            <person name="Garcia A.C."/>
            <person name="Gardiner A."/>
            <person name="Garfield D.A."/>
            <person name="Garvin B.E."/>
            <person name="Gibson G."/>
            <person name="Gilbert D."/>
            <person name="Gnerre S."/>
            <person name="Godfrey J."/>
            <person name="Good R."/>
            <person name="Gotea V."/>
            <person name="Gravely B."/>
            <person name="Greenberg A.J."/>
            <person name="Griffiths-Jones S."/>
            <person name="Gross S."/>
            <person name="Guigo R."/>
            <person name="Gustafson E.A."/>
            <person name="Haerty W."/>
            <person name="Hahn M.W."/>
            <person name="Halligan D.L."/>
            <person name="Halpern A.L."/>
            <person name="Halter G.M."/>
            <person name="Han M.V."/>
            <person name="Heger A."/>
            <person name="Hillier L."/>
            <person name="Hinrichs A.S."/>
            <person name="Holmes I."/>
            <person name="Hoskins R.A."/>
            <person name="Hubisz M.J."/>
            <person name="Hultmark D."/>
            <person name="Huntley M.A."/>
            <person name="Jaffe D.B."/>
            <person name="Jagadeeshan S."/>
            <person name="Jeck W.R."/>
            <person name="Johnson J."/>
            <person name="Jones C.D."/>
            <person name="Jordan W.C."/>
            <person name="Karpen G.H."/>
            <person name="Kataoka E."/>
            <person name="Keightley P.D."/>
            <person name="Kheradpour P."/>
            <person name="Kirkness E.F."/>
            <person name="Koerich L.B."/>
            <person name="Kristiansen K."/>
            <person name="Kudrna D."/>
            <person name="Kulathinal R.J."/>
            <person name="Kumar S."/>
            <person name="Kwok R."/>
            <person name="Lander E."/>
            <person name="Langley C.H."/>
            <person name="Lapoint R."/>
            <person name="Lazzaro B.P."/>
            <person name="Lee S.J."/>
            <person name="Levesque L."/>
            <person name="Li R."/>
            <person name="Lin C.F."/>
            <person name="Lin M.F."/>
            <person name="Lindblad-Toh K."/>
            <person name="Llopart A."/>
            <person name="Long M."/>
            <person name="Low L."/>
            <person name="Lozovsky E."/>
            <person name="Lu J."/>
            <person name="Luo M."/>
            <person name="Machado C.A."/>
            <person name="Makalowski W."/>
            <person name="Marzo M."/>
            <person name="Matsuda M."/>
            <person name="Matzkin L."/>
            <person name="McAllister B."/>
            <person name="McBride C.S."/>
            <person name="McKernan B."/>
            <person name="McKernan K."/>
            <person name="Mendez-Lago M."/>
            <person name="Minx P."/>
            <person name="Mollenhauer M.U."/>
            <person name="Montooth K."/>
            <person name="Mount S.M."/>
            <person name="Mu X."/>
            <person name="Myers E."/>
            <person name="Negre B."/>
            <person name="Newfeld S."/>
            <person name="Nielsen R."/>
            <person name="Noor M.A."/>
            <person name="O'Grady P."/>
            <person name="Pachter L."/>
            <person name="Papaceit M."/>
            <person name="Parisi M.J."/>
            <person name="Parisi M."/>
            <person name="Parts L."/>
            <person name="Pedersen J.S."/>
            <person name="Pesole G."/>
            <person name="Phillippy A.M."/>
            <person name="Ponting C.P."/>
            <person name="Pop M."/>
            <person name="Porcelli D."/>
            <person name="Powell J.R."/>
            <person name="Prohaska S."/>
            <person name="Pruitt K."/>
            <person name="Puig M."/>
            <person name="Quesneville H."/>
            <person name="Ram K.R."/>
            <person name="Rand D."/>
            <person name="Rasmussen M.D."/>
            <person name="Reed L.K."/>
            <person name="Reenan R."/>
            <person name="Reily A."/>
            <person name="Remington K.A."/>
            <person name="Rieger T.T."/>
            <person name="Ritchie M.G."/>
            <person name="Robin C."/>
            <person name="Rogers Y.H."/>
            <person name="Rohde C."/>
            <person name="Rozas J."/>
            <person name="Rubenfield M.J."/>
            <person name="Ruiz A."/>
            <person name="Russo S."/>
            <person name="Salzberg S.L."/>
            <person name="Sanchez-Gracia A."/>
            <person name="Saranga D.J."/>
            <person name="Sato H."/>
            <person name="Schaeffer S.W."/>
            <person name="Schatz M.C."/>
            <person name="Schlenke T."/>
            <person name="Schwartz R."/>
            <person name="Segarra C."/>
            <person name="Singh R.S."/>
            <person name="Sirot L."/>
            <person name="Sirota M."/>
            <person name="Sisneros N.B."/>
            <person name="Smith C.D."/>
            <person name="Smith T.F."/>
            <person name="Spieth J."/>
            <person name="Stage D.E."/>
            <person name="Stark A."/>
            <person name="Stephan W."/>
            <person name="Strausberg R.L."/>
            <person name="Strempel S."/>
            <person name="Sturgill D."/>
            <person name="Sutton G."/>
            <person name="Sutton G.G."/>
            <person name="Tao W."/>
            <person name="Teichmann S."/>
            <person name="Tobari Y.N."/>
            <person name="Tomimura Y."/>
            <person name="Tsolas J.M."/>
            <person name="Valente V.L."/>
            <person name="Venter E."/>
            <person name="Venter J.C."/>
            <person name="Vicario S."/>
            <person name="Vieira F.G."/>
            <person name="Vilella A.J."/>
            <person name="Villasante A."/>
            <person name="Walenz B."/>
            <person name="Wang J."/>
            <person name="Wasserman M."/>
            <person name="Watts T."/>
            <person name="Wilson D."/>
            <person name="Wilson R.K."/>
            <person name="Wing R.A."/>
            <person name="Wolfner M.F."/>
            <person name="Wong A."/>
            <person name="Wong G.K."/>
            <person name="Wu C.I."/>
            <person name="Wu G."/>
            <person name="Yamamoto D."/>
            <person name="Yang H.P."/>
            <person name="Yang S.P."/>
            <person name="Yorke J.A."/>
            <person name="Yoshida K."/>
            <person name="Zdobnov E."/>
            <person name="Zhang P."/>
            <person name="Zhang Y."/>
            <person name="Zimin A.V."/>
            <person name="Baldwin J."/>
            <person name="Abdouelleil A."/>
            <person name="Abdulkadir J."/>
            <person name="Abebe A."/>
            <person name="Abera B."/>
            <person name="Abreu J."/>
            <person name="Acer S.C."/>
            <person name="Aftuck L."/>
            <person name="Alexander A."/>
            <person name="An P."/>
            <person name="Anderson E."/>
            <person name="Anderson S."/>
            <person name="Arachi H."/>
            <person name="Azer M."/>
            <person name="Bachantsang P."/>
            <person name="Barry A."/>
            <person name="Bayul T."/>
            <person name="Berlin A."/>
            <person name="Bessette D."/>
            <person name="Bloom T."/>
            <person name="Blye J."/>
            <person name="Boguslavskiy L."/>
            <person name="Bonnet C."/>
            <person name="Boukhgalter B."/>
            <person name="Bourzgui I."/>
            <person name="Brown A."/>
            <person name="Cahill P."/>
            <person name="Channer S."/>
            <person name="Cheshatsang Y."/>
            <person name="Chuda L."/>
            <person name="Citroen M."/>
            <person name="Collymore A."/>
            <person name="Cooke P."/>
            <person name="Costello M."/>
            <person name="D'Aco K."/>
            <person name="Daza R."/>
            <person name="De Haan G."/>
            <person name="DeGray S."/>
            <person name="DeMaso C."/>
            <person name="Dhargay N."/>
            <person name="Dooley K."/>
            <person name="Dooley E."/>
            <person name="Doricent M."/>
            <person name="Dorje P."/>
            <person name="Dorjee K."/>
            <person name="Dupes A."/>
            <person name="Elong R."/>
            <person name="Falk J."/>
            <person name="Farina A."/>
            <person name="Faro S."/>
            <person name="Ferguson D."/>
            <person name="Fisher S."/>
            <person name="Foley C.D."/>
            <person name="Franke A."/>
            <person name="Friedrich D."/>
            <person name="Gadbois L."/>
            <person name="Gearin G."/>
            <person name="Gearin C.R."/>
            <person name="Giannoukos G."/>
            <person name="Goode T."/>
            <person name="Graham J."/>
            <person name="Grandbois E."/>
            <person name="Grewal S."/>
            <person name="Gyaltsen K."/>
            <person name="Hafez N."/>
            <person name="Hagos B."/>
            <person name="Hall J."/>
            <person name="Henson C."/>
            <person name="Hollinger A."/>
            <person name="Honan T."/>
            <person name="Huard M.D."/>
            <person name="Hughes L."/>
            <person name="Hurhula B."/>
            <person name="Husby M.E."/>
            <person name="Kamat A."/>
            <person name="Kanga B."/>
            <person name="Kashin S."/>
            <person name="Khazanovich D."/>
            <person name="Kisner P."/>
            <person name="Lance K."/>
            <person name="Lara M."/>
            <person name="Lee W."/>
            <person name="Lennon N."/>
            <person name="Letendre F."/>
            <person name="LeVine R."/>
            <person name="Lipovsky A."/>
            <person name="Liu X."/>
            <person name="Liu J."/>
            <person name="Liu S."/>
            <person name="Lokyitsang T."/>
            <person name="Lokyitsang Y."/>
            <person name="Lubonja R."/>
            <person name="Lui A."/>
            <person name="MacDonald P."/>
            <person name="Magnisalis V."/>
            <person name="Maru K."/>
            <person name="Matthews C."/>
            <person name="McCusker W."/>
            <person name="McDonough S."/>
            <person name="Mehta T."/>
            <person name="Meldrim J."/>
            <person name="Meneus L."/>
            <person name="Mihai O."/>
            <person name="Mihalev A."/>
            <person name="Mihova T."/>
            <person name="Mittelman R."/>
            <person name="Mlenga V."/>
            <person name="Montmayeur A."/>
            <person name="Mulrain L."/>
            <person name="Navidi A."/>
            <person name="Naylor J."/>
            <person name="Negash T."/>
            <person name="Nguyen T."/>
            <person name="Nguyen N."/>
            <person name="Nicol R."/>
            <person name="Norbu C."/>
            <person name="Norbu N."/>
            <person name="Novod N."/>
            <person name="O'Neill B."/>
            <person name="Osman S."/>
            <person name="Markiewicz E."/>
            <person name="Oyono O.L."/>
            <person name="Patti C."/>
            <person name="Phunkhang P."/>
            <person name="Pierre F."/>
            <person name="Priest M."/>
            <person name="Raghuraman S."/>
            <person name="Rege F."/>
            <person name="Reyes R."/>
            <person name="Rise C."/>
            <person name="Rogov P."/>
            <person name="Ross K."/>
            <person name="Ryan E."/>
            <person name="Settipalli S."/>
            <person name="Shea T."/>
            <person name="Sherpa N."/>
            <person name="Shi L."/>
            <person name="Shih D."/>
            <person name="Sparrow T."/>
            <person name="Spaulding J."/>
            <person name="Stalker J."/>
            <person name="Stange-Thomann N."/>
            <person name="Stavropoulos S."/>
            <person name="Stone C."/>
            <person name="Strader C."/>
            <person name="Tesfaye S."/>
            <person name="Thomson T."/>
            <person name="Thoulutsang Y."/>
            <person name="Thoulutsang D."/>
            <person name="Topham K."/>
            <person name="Topping I."/>
            <person name="Tsamla T."/>
            <person name="Vassiliev H."/>
            <person name="Vo A."/>
            <person name="Wangchuk T."/>
            <person name="Wangdi T."/>
            <person name="Weiand M."/>
            <person name="Wilkinson J."/>
            <person name="Wilson A."/>
            <person name="Yadav S."/>
            <person name="Young G."/>
            <person name="Yu Q."/>
            <person name="Zembek L."/>
            <person name="Zhong D."/>
            <person name="Zimmer A."/>
            <person name="Zwirko Z."/>
            <person name="Jaffe D.B."/>
            <person name="Alvarez P."/>
            <person name="Brockman W."/>
            <person name="Butler J."/>
            <person name="Chin C."/>
            <person name="Gnerre S."/>
            <person name="Grabherr M."/>
            <person name="Kleber M."/>
            <person name="Mauceli E."/>
            <person name="MacCallum I."/>
        </authorList>
    </citation>
    <scope>NUCLEOTIDE SEQUENCE [LARGE SCALE GENOMIC DNA]</scope>
    <source>
        <strain evidence="4">Tai18E2 / Tucson 14021-0261.01</strain>
    </source>
</reference>
<dbReference type="SMART" id="SM00875">
    <property type="entry name" value="BACK"/>
    <property type="match status" value="1"/>
</dbReference>
<dbReference type="HOGENOM" id="CLU_036126_0_0_1"/>
<accession>B4Q129</accession>
<feature type="domain" description="BACK" evidence="2">
    <location>
        <begin position="279"/>
        <end position="378"/>
    </location>
</feature>
<dbReference type="OMA" id="FVAMYRW"/>
<dbReference type="InterPro" id="IPR000210">
    <property type="entry name" value="BTB/POZ_dom"/>
</dbReference>
<dbReference type="EMBL" id="CM000162">
    <property type="protein sequence ID" value="EDX02384.1"/>
    <property type="molecule type" value="Genomic_DNA"/>
</dbReference>
<dbReference type="PANTHER" id="PTHR22667:SF0">
    <property type="entry name" value="AT01380P-RELATED"/>
    <property type="match status" value="1"/>
</dbReference>
<organism evidence="3 4">
    <name type="scientific">Drosophila yakuba</name>
    <name type="common">Fruit fly</name>
    <dbReference type="NCBI Taxonomy" id="7245"/>
    <lineage>
        <taxon>Eukaryota</taxon>
        <taxon>Metazoa</taxon>
        <taxon>Ecdysozoa</taxon>
        <taxon>Arthropoda</taxon>
        <taxon>Hexapoda</taxon>
        <taxon>Insecta</taxon>
        <taxon>Pterygota</taxon>
        <taxon>Neoptera</taxon>
        <taxon>Endopterygota</taxon>
        <taxon>Diptera</taxon>
        <taxon>Brachycera</taxon>
        <taxon>Muscomorpha</taxon>
        <taxon>Ephydroidea</taxon>
        <taxon>Drosophilidae</taxon>
        <taxon>Drosophila</taxon>
        <taxon>Sophophora</taxon>
    </lineage>
</organism>
<feature type="region of interest" description="Disordered" evidence="1">
    <location>
        <begin position="1"/>
        <end position="87"/>
    </location>
</feature>
<dbReference type="Pfam" id="PF15881">
    <property type="entry name" value="DUF4734"/>
    <property type="match status" value="1"/>
</dbReference>
<dbReference type="Gene3D" id="1.25.40.420">
    <property type="match status" value="1"/>
</dbReference>
<dbReference type="PhylomeDB" id="B4Q129"/>
<feature type="compositionally biased region" description="Basic and acidic residues" evidence="1">
    <location>
        <begin position="1"/>
        <end position="16"/>
    </location>
</feature>
<dbReference type="Gene3D" id="3.30.710.10">
    <property type="entry name" value="Potassium Channel Kv1.1, Chain A"/>
    <property type="match status" value="1"/>
</dbReference>
<dbReference type="InterPro" id="IPR011705">
    <property type="entry name" value="BACK"/>
</dbReference>
<dbReference type="AlphaFoldDB" id="B4Q129"/>
<gene>
    <name evidence="3" type="primary">Dyak\GE17529</name>
    <name evidence="3" type="synonym">dyak_GLEANR_18850</name>
    <name evidence="3" type="synonym">GE17529</name>
    <name evidence="3" type="ORF">Dyak_GE17529</name>
</gene>
<feature type="compositionally biased region" description="Acidic residues" evidence="1">
    <location>
        <begin position="75"/>
        <end position="85"/>
    </location>
</feature>
<dbReference type="Pfam" id="PF00651">
    <property type="entry name" value="BTB"/>
    <property type="match status" value="1"/>
</dbReference>
<dbReference type="SMR" id="B4Q129"/>
<dbReference type="Pfam" id="PF07707">
    <property type="entry name" value="BACK"/>
    <property type="match status" value="1"/>
</dbReference>
<reference evidence="3 4" key="2">
    <citation type="journal article" date="2007" name="PLoS Biol.">
        <title>Principles of genome evolution in the Drosophila melanogaster species group.</title>
        <authorList>
            <person name="Ranz J.M."/>
            <person name="Maurin D."/>
            <person name="Chan Y.S."/>
            <person name="von Grotthuss M."/>
            <person name="Hillier L.W."/>
            <person name="Roote J."/>
            <person name="Ashburner M."/>
            <person name="Bergman C.M."/>
        </authorList>
    </citation>
    <scope>NUCLEOTIDE SEQUENCE [LARGE SCALE GENOMIC DNA]</scope>
    <source>
        <strain evidence="4">Tai18E2 / Tucson 14021-0261.01</strain>
    </source>
</reference>
<evidence type="ECO:0000259" key="2">
    <source>
        <dbReference type="SMART" id="SM00875"/>
    </source>
</evidence>
<evidence type="ECO:0000313" key="3">
    <source>
        <dbReference type="EMBL" id="EDX02384.1"/>
    </source>
</evidence>